<protein>
    <submittedName>
        <fullName evidence="1">Uncharacterized protein</fullName>
    </submittedName>
</protein>
<reference evidence="1" key="1">
    <citation type="submission" date="2014-09" db="EMBL/GenBank/DDBJ databases">
        <title>Genome sequence of the luminous mushroom Mycena chlorophos for searching fungal bioluminescence genes.</title>
        <authorList>
            <person name="Tanaka Y."/>
            <person name="Kasuga D."/>
            <person name="Oba Y."/>
            <person name="Hase S."/>
            <person name="Sato K."/>
            <person name="Oba Y."/>
            <person name="Sakakibara Y."/>
        </authorList>
    </citation>
    <scope>NUCLEOTIDE SEQUENCE</scope>
</reference>
<name>A0ABQ0L2H5_MYCCL</name>
<accession>A0ABQ0L2H5</accession>
<evidence type="ECO:0000313" key="2">
    <source>
        <dbReference type="Proteomes" id="UP000815677"/>
    </source>
</evidence>
<sequence length="150" mass="16620">MSAPLLVVLECPEFVSTPDETVQTGPSTVTGQVLVRPQMHVVLYSTITYPPPGLLEYLHLFAATHSGVTPSPQTSGLVAWEHILATFRRWERVPSAMRVSATQSHSPHPSLRDDLSFFGGAHVDARDSAQIYTHMHPDHLANNYGSLHRW</sequence>
<organism evidence="1 2">
    <name type="scientific">Mycena chlorophos</name>
    <name type="common">Agaric fungus</name>
    <name type="synonym">Agaricus chlorophos</name>
    <dbReference type="NCBI Taxonomy" id="658473"/>
    <lineage>
        <taxon>Eukaryota</taxon>
        <taxon>Fungi</taxon>
        <taxon>Dikarya</taxon>
        <taxon>Basidiomycota</taxon>
        <taxon>Agaricomycotina</taxon>
        <taxon>Agaricomycetes</taxon>
        <taxon>Agaricomycetidae</taxon>
        <taxon>Agaricales</taxon>
        <taxon>Marasmiineae</taxon>
        <taxon>Mycenaceae</taxon>
        <taxon>Mycena</taxon>
    </lineage>
</organism>
<keyword evidence="2" id="KW-1185">Reference proteome</keyword>
<dbReference type="EMBL" id="DF841140">
    <property type="protein sequence ID" value="GAT45362.1"/>
    <property type="molecule type" value="Genomic_DNA"/>
</dbReference>
<gene>
    <name evidence="1" type="ORF">MCHLO_02948</name>
</gene>
<dbReference type="Proteomes" id="UP000815677">
    <property type="component" value="Unassembled WGS sequence"/>
</dbReference>
<proteinExistence type="predicted"/>
<evidence type="ECO:0000313" key="1">
    <source>
        <dbReference type="EMBL" id="GAT45362.1"/>
    </source>
</evidence>